<dbReference type="EC" id="4.2.1.75" evidence="4"/>
<sequence length="381" mass="39113">MAPPRPALSAALAGTTIVIAVDRRASELTAALERHGAQVRRAPALTIVPHIDDAALIEATRALIDEPPDIVVVTTGVGFRGWMETAEETGMLDELHPALERAQIVARGPKARGAIQQAGLTADWVAESETSEELGEFLLAEGLAGRRIAVQHHGSGADGLDELFADVGADVVSLTVYRWGPPPDAAVVARSVAAAARGDVDAVLFTSAPGAAEWLASAEREGALADVVALSRSGRILLAAVGPITAKPLAEAEAEVLIAERGRLGSLVRAVVTHFGGGHAPAVQTTAGRLELRSGGAVLDGRLVPLSPTGISVLRVLFAAGGDVVSRTALQGALAHSGAGAHAVDVAIARLREAFGGSCPVRTVVKRGYRLDVPDGEEEGS</sequence>
<dbReference type="InterPro" id="IPR016032">
    <property type="entry name" value="Sig_transdc_resp-reg_C-effctor"/>
</dbReference>
<dbReference type="GO" id="GO:0003677">
    <property type="term" value="F:DNA binding"/>
    <property type="evidence" value="ECO:0007669"/>
    <property type="project" value="UniProtKB-KW"/>
</dbReference>
<evidence type="ECO:0000259" key="2">
    <source>
        <dbReference type="SMART" id="SM00862"/>
    </source>
</evidence>
<evidence type="ECO:0000313" key="3">
    <source>
        <dbReference type="EMBL" id="MDN4464046.1"/>
    </source>
</evidence>
<organism evidence="4 6">
    <name type="scientific">Microbacterium aurantiacum</name>
    <dbReference type="NCBI Taxonomy" id="162393"/>
    <lineage>
        <taxon>Bacteria</taxon>
        <taxon>Bacillati</taxon>
        <taxon>Actinomycetota</taxon>
        <taxon>Actinomycetes</taxon>
        <taxon>Micrococcales</taxon>
        <taxon>Microbacteriaceae</taxon>
        <taxon>Microbacterium</taxon>
    </lineage>
</organism>
<dbReference type="AlphaFoldDB" id="A0AAJ2HDL1"/>
<dbReference type="PANTHER" id="PTHR40082:SF1">
    <property type="entry name" value="BLR5956 PROTEIN"/>
    <property type="match status" value="1"/>
</dbReference>
<dbReference type="Proteomes" id="UP001172731">
    <property type="component" value="Unassembled WGS sequence"/>
</dbReference>
<keyword evidence="4" id="KW-0456">Lyase</keyword>
<dbReference type="Gene3D" id="1.10.10.10">
    <property type="entry name" value="Winged helix-like DNA-binding domain superfamily/Winged helix DNA-binding domain"/>
    <property type="match status" value="1"/>
</dbReference>
<feature type="domain" description="OmpR/PhoB-type" evidence="2">
    <location>
        <begin position="301"/>
        <end position="371"/>
    </location>
</feature>
<keyword evidence="1" id="KW-0238">DNA-binding</keyword>
<keyword evidence="5" id="KW-1185">Reference proteome</keyword>
<proteinExistence type="predicted"/>
<dbReference type="Gene3D" id="3.40.50.10090">
    <property type="match status" value="2"/>
</dbReference>
<dbReference type="EMBL" id="JAHWXH010000001">
    <property type="protein sequence ID" value="MDS0245552.1"/>
    <property type="molecule type" value="Genomic_DNA"/>
</dbReference>
<dbReference type="Pfam" id="PF00486">
    <property type="entry name" value="Trans_reg_C"/>
    <property type="match status" value="1"/>
</dbReference>
<accession>A0AAJ2HDL1</accession>
<evidence type="ECO:0000313" key="5">
    <source>
        <dbReference type="Proteomes" id="UP001172731"/>
    </source>
</evidence>
<dbReference type="GO" id="GO:0000160">
    <property type="term" value="P:phosphorelay signal transduction system"/>
    <property type="evidence" value="ECO:0007669"/>
    <property type="project" value="InterPro"/>
</dbReference>
<comment type="caution">
    <text evidence="4">The sequence shown here is derived from an EMBL/GenBank/DDBJ whole genome shotgun (WGS) entry which is preliminary data.</text>
</comment>
<dbReference type="EMBL" id="JAHWXI010000005">
    <property type="protein sequence ID" value="MDN4464046.1"/>
    <property type="molecule type" value="Genomic_DNA"/>
</dbReference>
<evidence type="ECO:0000313" key="6">
    <source>
        <dbReference type="Proteomes" id="UP001183582"/>
    </source>
</evidence>
<dbReference type="GO" id="GO:0004852">
    <property type="term" value="F:uroporphyrinogen-III synthase activity"/>
    <property type="evidence" value="ECO:0007669"/>
    <property type="project" value="UniProtKB-EC"/>
</dbReference>
<dbReference type="InterPro" id="IPR036108">
    <property type="entry name" value="4pyrrol_syn_uPrphyn_synt_sf"/>
</dbReference>
<dbReference type="PANTHER" id="PTHR40082">
    <property type="entry name" value="BLR5956 PROTEIN"/>
    <property type="match status" value="1"/>
</dbReference>
<dbReference type="SUPFAM" id="SSF46894">
    <property type="entry name" value="C-terminal effector domain of the bipartite response regulators"/>
    <property type="match status" value="1"/>
</dbReference>
<dbReference type="Proteomes" id="UP001183582">
    <property type="component" value="Unassembled WGS sequence"/>
</dbReference>
<dbReference type="GO" id="GO:0006355">
    <property type="term" value="P:regulation of DNA-templated transcription"/>
    <property type="evidence" value="ECO:0007669"/>
    <property type="project" value="InterPro"/>
</dbReference>
<dbReference type="GO" id="GO:0006780">
    <property type="term" value="P:uroporphyrinogen III biosynthetic process"/>
    <property type="evidence" value="ECO:0007669"/>
    <property type="project" value="InterPro"/>
</dbReference>
<dbReference type="SMART" id="SM00862">
    <property type="entry name" value="Trans_reg_C"/>
    <property type="match status" value="1"/>
</dbReference>
<dbReference type="RefSeq" id="WP_301133402.1">
    <property type="nucleotide sequence ID" value="NZ_BAAAGR010000001.1"/>
</dbReference>
<dbReference type="Pfam" id="PF02602">
    <property type="entry name" value="HEM4"/>
    <property type="match status" value="1"/>
</dbReference>
<dbReference type="CDD" id="cd06578">
    <property type="entry name" value="HemD"/>
    <property type="match status" value="1"/>
</dbReference>
<reference evidence="4 6" key="1">
    <citation type="submission" date="2021-06" db="EMBL/GenBank/DDBJ databases">
        <title>Genome-based taxonomic framework of Microbacterium strains isolated from marine environment, the description of four new species and reclassification of four preexisting species.</title>
        <authorList>
            <person name="Lee S.D."/>
            <person name="Kim S.-M."/>
            <person name="Byeon Y.-S."/>
            <person name="Yang H.L."/>
            <person name="Kim I.S."/>
        </authorList>
    </citation>
    <scope>NUCLEOTIDE SEQUENCE [LARGE SCALE GENOMIC DNA]</scope>
    <source>
        <strain evidence="3">KACC 20510</strain>
        <strain evidence="4 6">KACC 20514</strain>
    </source>
</reference>
<gene>
    <name evidence="3" type="ORF">KZC48_06485</name>
    <name evidence="4" type="ORF">KZC50_07990</name>
</gene>
<dbReference type="GeneID" id="301458164"/>
<evidence type="ECO:0000256" key="1">
    <source>
        <dbReference type="ARBA" id="ARBA00023125"/>
    </source>
</evidence>
<dbReference type="InterPro" id="IPR001867">
    <property type="entry name" value="OmpR/PhoB-type_DNA-bd"/>
</dbReference>
<protein>
    <submittedName>
        <fullName evidence="4">Uroporphyrinogen-III synthase</fullName>
        <ecNumber evidence="4">4.2.1.75</ecNumber>
    </submittedName>
</protein>
<dbReference type="NCBIfam" id="NF005568">
    <property type="entry name" value="PRK07239.1"/>
    <property type="match status" value="1"/>
</dbReference>
<dbReference type="InterPro" id="IPR003754">
    <property type="entry name" value="4pyrrol_synth_uPrphyn_synth"/>
</dbReference>
<name>A0AAJ2HDL1_9MICO</name>
<dbReference type="InterPro" id="IPR039793">
    <property type="entry name" value="UROS/Hem4"/>
</dbReference>
<dbReference type="InterPro" id="IPR036388">
    <property type="entry name" value="WH-like_DNA-bd_sf"/>
</dbReference>
<dbReference type="SUPFAM" id="SSF69618">
    <property type="entry name" value="HemD-like"/>
    <property type="match status" value="1"/>
</dbReference>
<evidence type="ECO:0000313" key="4">
    <source>
        <dbReference type="EMBL" id="MDS0245552.1"/>
    </source>
</evidence>